<dbReference type="RefSeq" id="WP_273248293.1">
    <property type="nucleotide sequence ID" value="NZ_VENJ01000004.1"/>
</dbReference>
<dbReference type="InterPro" id="IPR001845">
    <property type="entry name" value="HTH_ArsR_DNA-bd_dom"/>
</dbReference>
<sequence>MEQMIPSRLATLGHPQRLAIFRLLMRRYPDRLPAGELAEVLGLKASTLSAYLSALMQARLVTQERVGTSLRYAIDMTEVRHTFDYLLLDCCRGRPEVCSPVSLPQVTGTTAMSDPKYKVLFICTGNSARSIFAESILRNEAGDRFDVYSAGTKPYSELNPFALEVLEQKGHDISALRAKNVSEFHGEDAPRFDFVFTVCNQAANEDCPAWEGQPVSAHWGMPDPVQVEGTDAQKSLAFHQAYGALQNRIKAFTALPVSSLDRISLQRAVDDIGAAQAGASA</sequence>
<dbReference type="CDD" id="cd00090">
    <property type="entry name" value="HTH_ARSR"/>
    <property type="match status" value="1"/>
</dbReference>
<dbReference type="InterPro" id="IPR023485">
    <property type="entry name" value="Ptyr_pPase"/>
</dbReference>
<dbReference type="SUPFAM" id="SSF46785">
    <property type="entry name" value="Winged helix' DNA-binding domain"/>
    <property type="match status" value="1"/>
</dbReference>
<dbReference type="GO" id="GO:0003700">
    <property type="term" value="F:DNA-binding transcription factor activity"/>
    <property type="evidence" value="ECO:0007669"/>
    <property type="project" value="InterPro"/>
</dbReference>
<reference evidence="3 4" key="1">
    <citation type="submission" date="2019-06" db="EMBL/GenBank/DDBJ databases">
        <title>Enrichment of Autotrophic Halophilic Microorganisms from Red Sea Brine Pool Using Microbial Electrosynthesis System.</title>
        <authorList>
            <person name="Alqahtani M.F."/>
            <person name="Bajracharya S."/>
            <person name="Katuri K.P."/>
            <person name="Ali M."/>
            <person name="Saikaly P.E."/>
        </authorList>
    </citation>
    <scope>NUCLEOTIDE SEQUENCE [LARGE SCALE GENOMIC DNA]</scope>
    <source>
        <strain evidence="3">MES6</strain>
    </source>
</reference>
<dbReference type="PANTHER" id="PTHR43428:SF1">
    <property type="entry name" value="ARSENATE REDUCTASE"/>
    <property type="match status" value="1"/>
</dbReference>
<dbReference type="PROSITE" id="PS50987">
    <property type="entry name" value="HTH_ARSR_2"/>
    <property type="match status" value="1"/>
</dbReference>
<dbReference type="PANTHER" id="PTHR43428">
    <property type="entry name" value="ARSENATE REDUCTASE"/>
    <property type="match status" value="1"/>
</dbReference>
<evidence type="ECO:0000313" key="3">
    <source>
        <dbReference type="EMBL" id="MTJ03726.1"/>
    </source>
</evidence>
<dbReference type="Gene3D" id="1.10.10.10">
    <property type="entry name" value="Winged helix-like DNA-binding domain superfamily/Winged helix DNA-binding domain"/>
    <property type="match status" value="1"/>
</dbReference>
<dbReference type="Gene3D" id="3.40.50.2300">
    <property type="match status" value="1"/>
</dbReference>
<protein>
    <submittedName>
        <fullName evidence="3">Helix-turn-helix domain-containing protein</fullName>
    </submittedName>
</protein>
<dbReference type="GO" id="GO:0046685">
    <property type="term" value="P:response to arsenic-containing substance"/>
    <property type="evidence" value="ECO:0007669"/>
    <property type="project" value="UniProtKB-KW"/>
</dbReference>
<evidence type="ECO:0000256" key="1">
    <source>
        <dbReference type="ARBA" id="ARBA00022849"/>
    </source>
</evidence>
<proteinExistence type="predicted"/>
<name>A0A7C9H9V2_9RHOB</name>
<dbReference type="InterPro" id="IPR036390">
    <property type="entry name" value="WH_DNA-bd_sf"/>
</dbReference>
<gene>
    <name evidence="3" type="ORF">FH759_03385</name>
</gene>
<evidence type="ECO:0000313" key="4">
    <source>
        <dbReference type="Proteomes" id="UP000483078"/>
    </source>
</evidence>
<organism evidence="3 4">
    <name type="scientific">Sediminimonas qiaohouensis</name>
    <dbReference type="NCBI Taxonomy" id="552061"/>
    <lineage>
        <taxon>Bacteria</taxon>
        <taxon>Pseudomonadati</taxon>
        <taxon>Pseudomonadota</taxon>
        <taxon>Alphaproteobacteria</taxon>
        <taxon>Rhodobacterales</taxon>
        <taxon>Roseobacteraceae</taxon>
        <taxon>Sediminimonas</taxon>
    </lineage>
</organism>
<keyword evidence="1" id="KW-0059">Arsenical resistance</keyword>
<dbReference type="InterPro" id="IPR036388">
    <property type="entry name" value="WH-like_DNA-bd_sf"/>
</dbReference>
<dbReference type="Pfam" id="PF12840">
    <property type="entry name" value="HTH_20"/>
    <property type="match status" value="1"/>
</dbReference>
<accession>A0A7C9H9V2</accession>
<dbReference type="InterPro" id="IPR011991">
    <property type="entry name" value="ArsR-like_HTH"/>
</dbReference>
<dbReference type="EMBL" id="VENJ01000004">
    <property type="protein sequence ID" value="MTJ03726.1"/>
    <property type="molecule type" value="Genomic_DNA"/>
</dbReference>
<comment type="caution">
    <text evidence="3">The sequence shown here is derived from an EMBL/GenBank/DDBJ whole genome shotgun (WGS) entry which is preliminary data.</text>
</comment>
<dbReference type="InterPro" id="IPR036196">
    <property type="entry name" value="Ptyr_pPase_sf"/>
</dbReference>
<evidence type="ECO:0000259" key="2">
    <source>
        <dbReference type="PROSITE" id="PS50987"/>
    </source>
</evidence>
<feature type="domain" description="HTH arsR-type" evidence="2">
    <location>
        <begin position="1"/>
        <end position="94"/>
    </location>
</feature>
<dbReference type="AlphaFoldDB" id="A0A7C9H9V2"/>
<dbReference type="SMART" id="SM00226">
    <property type="entry name" value="LMWPc"/>
    <property type="match status" value="1"/>
</dbReference>
<dbReference type="Pfam" id="PF01451">
    <property type="entry name" value="LMWPc"/>
    <property type="match status" value="1"/>
</dbReference>
<dbReference type="Proteomes" id="UP000483078">
    <property type="component" value="Unassembled WGS sequence"/>
</dbReference>
<dbReference type="CDD" id="cd16345">
    <property type="entry name" value="LMWP_ArsC"/>
    <property type="match status" value="1"/>
</dbReference>
<dbReference type="SMART" id="SM00418">
    <property type="entry name" value="HTH_ARSR"/>
    <property type="match status" value="1"/>
</dbReference>
<dbReference type="SUPFAM" id="SSF52788">
    <property type="entry name" value="Phosphotyrosine protein phosphatases I"/>
    <property type="match status" value="1"/>
</dbReference>